<evidence type="ECO:0000313" key="4">
    <source>
        <dbReference type="Proteomes" id="UP001168620"/>
    </source>
</evidence>
<keyword evidence="1" id="KW-0456">Lyase</keyword>
<dbReference type="PANTHER" id="PTHR21240:SF28">
    <property type="entry name" value="ISO-OROTATE DECARBOXYLASE (EUROFUNG)"/>
    <property type="match status" value="1"/>
</dbReference>
<dbReference type="InterPro" id="IPR006680">
    <property type="entry name" value="Amidohydro-rel"/>
</dbReference>
<dbReference type="RefSeq" id="WP_336622405.1">
    <property type="nucleotide sequence ID" value="NZ_JAUHJQ010000002.1"/>
</dbReference>
<dbReference type="Pfam" id="PF04909">
    <property type="entry name" value="Amidohydro_2"/>
    <property type="match status" value="1"/>
</dbReference>
<comment type="caution">
    <text evidence="3">The sequence shown here is derived from an EMBL/GenBank/DDBJ whole genome shotgun (WGS) entry which is preliminary data.</text>
</comment>
<dbReference type="InterPro" id="IPR032466">
    <property type="entry name" value="Metal_Hydrolase"/>
</dbReference>
<protein>
    <submittedName>
        <fullName evidence="3">Amidohydrolase family protein</fullName>
    </submittedName>
</protein>
<proteinExistence type="predicted"/>
<keyword evidence="4" id="KW-1185">Reference proteome</keyword>
<dbReference type="EMBL" id="JAUHJQ010000002">
    <property type="protein sequence ID" value="MDN4172500.1"/>
    <property type="molecule type" value="Genomic_DNA"/>
</dbReference>
<name>A0ABT8FDK8_9ACTN</name>
<gene>
    <name evidence="3" type="ORF">QWY28_06060</name>
</gene>
<evidence type="ECO:0000256" key="1">
    <source>
        <dbReference type="ARBA" id="ARBA00023239"/>
    </source>
</evidence>
<feature type="domain" description="Amidohydrolase-related" evidence="2">
    <location>
        <begin position="40"/>
        <end position="306"/>
    </location>
</feature>
<dbReference type="Proteomes" id="UP001168620">
    <property type="component" value="Unassembled WGS sequence"/>
</dbReference>
<evidence type="ECO:0000259" key="2">
    <source>
        <dbReference type="Pfam" id="PF04909"/>
    </source>
</evidence>
<accession>A0ABT8FDK8</accession>
<dbReference type="CDD" id="cd01292">
    <property type="entry name" value="metallo-dependent_hydrolases"/>
    <property type="match status" value="1"/>
</dbReference>
<dbReference type="Gene3D" id="3.20.20.140">
    <property type="entry name" value="Metal-dependent hydrolases"/>
    <property type="match status" value="1"/>
</dbReference>
<reference evidence="3" key="1">
    <citation type="submission" date="2023-06" db="EMBL/GenBank/DDBJ databases">
        <title>Draft genome sequence of Nocardioides sp. SOB77.</title>
        <authorList>
            <person name="Zhang G."/>
        </authorList>
    </citation>
    <scope>NUCLEOTIDE SEQUENCE</scope>
    <source>
        <strain evidence="3">SOB77</strain>
    </source>
</reference>
<dbReference type="InterPro" id="IPR032465">
    <property type="entry name" value="ACMSD"/>
</dbReference>
<organism evidence="3 4">
    <name type="scientific">Nocardioides oceani</name>
    <dbReference type="NCBI Taxonomy" id="3058369"/>
    <lineage>
        <taxon>Bacteria</taxon>
        <taxon>Bacillati</taxon>
        <taxon>Actinomycetota</taxon>
        <taxon>Actinomycetes</taxon>
        <taxon>Propionibacteriales</taxon>
        <taxon>Nocardioidaceae</taxon>
        <taxon>Nocardioides</taxon>
    </lineage>
</organism>
<evidence type="ECO:0000313" key="3">
    <source>
        <dbReference type="EMBL" id="MDN4172500.1"/>
    </source>
</evidence>
<dbReference type="SUPFAM" id="SSF51556">
    <property type="entry name" value="Metallo-dependent hydrolases"/>
    <property type="match status" value="1"/>
</dbReference>
<dbReference type="PANTHER" id="PTHR21240">
    <property type="entry name" value="2-AMINO-3-CARBOXYLMUCONATE-6-SEMIALDEHYDE DECARBOXYLASE"/>
    <property type="match status" value="1"/>
</dbReference>
<sequence>MTEPATAAPLAGEEQPVDRRGDVPDVVAFWEALGLPGLFDVHVHFLPPPIQRAVWAVFDGAGPKIGRDWPIRYRTGVDERVELLRAMGVRRFSALPYAHKPGVATYLNDWAAGFAERVPESLRSATFYPEDGAAAYVAEAVEAGVDVFKLHLQVGEFHLDDPLLAPVWGVLEDAGTPVVVHAGSGPVPNEFTGPESTRRVLARHPRLALVVAHMGAPEFDEFLELAEAHENVHLDTTMVFTDFFPATYPADLVARLRDLQPKVLLGSDFPTIPYPYRHQLDGLAALDLGEDWLRDVCWHNGLRLLGPARA</sequence>